<reference evidence="3" key="1">
    <citation type="submission" date="2018-04" db="EMBL/GenBank/DDBJ databases">
        <title>Transcriptome assembly of Sipha flava.</title>
        <authorList>
            <person name="Scully E.D."/>
            <person name="Geib S.M."/>
            <person name="Palmer N.A."/>
            <person name="Koch K."/>
            <person name="Bradshaw J."/>
            <person name="Heng-Moss T."/>
            <person name="Sarath G."/>
        </authorList>
    </citation>
    <scope>NUCLEOTIDE SEQUENCE</scope>
</reference>
<dbReference type="Proteomes" id="UP000694846">
    <property type="component" value="Unplaced"/>
</dbReference>
<dbReference type="RefSeq" id="XP_025422234.1">
    <property type="nucleotide sequence ID" value="XM_025566449.1"/>
</dbReference>
<evidence type="ECO:0000313" key="5">
    <source>
        <dbReference type="RefSeq" id="XP_025422234.1"/>
    </source>
</evidence>
<sequence>MKLLAVVVLGFVAIAGSDAHHSHHGSSHRHVENNDQRSDHYGQHDTDFDLTQNSQNQEQNNQELMSDQNNNQYRSYKWSLNSHNQQINQDQNDQNTEYNWEIQFPRHLNNKNGNNMQAGENSQEQNVMGNKRMSMDSFNQQDSEEHHQQHINNQHLNLNHGSSLNFDSGSTSSQELNSQEDYTKEQNNGDIADDIGRKVALKMVKLVSIVDKYTARTGVVRTNQAQEPLALRQWALPTERHQFLNMNDSKVNGLSQGIISAMYVNTENNCVNLEYFFKKLLVKGYLKASMGQKGLFDLHITNSNMSVSTVLGNHNRNYAHSQSENVEFSAQNFQDSSDNQSVHDNIKSKYVQFINRAIENEMIDNSYNGLIGCLRSEIESTFDTTPNSQSDMVVKNKRSHLTVTLKRSLTWLDDSSNAQRKIQYVVFRQNKSGNGYKLKVKVVLAKHPSWNSDVIANDSYQQINVKNVHFFAKKIVATAVMERVTLQNGEYKFNVEDANIDMEGFKYDLGKFNQVGDTNQRLSLEVGQNLQKIIENGMSAALKHQLYQQQQMCQQNSNDCVKCNQ</sequence>
<evidence type="ECO:0000256" key="1">
    <source>
        <dbReference type="SAM" id="MobiDB-lite"/>
    </source>
</evidence>
<keyword evidence="5" id="KW-0808">Transferase</keyword>
<accession>A0A2S2Q4M9</accession>
<dbReference type="OrthoDB" id="6621672at2759"/>
<feature type="compositionally biased region" description="Basic and acidic residues" evidence="1">
    <location>
        <begin position="29"/>
        <end position="47"/>
    </location>
</feature>
<feature type="region of interest" description="Disordered" evidence="1">
    <location>
        <begin position="157"/>
        <end position="190"/>
    </location>
</feature>
<protein>
    <submittedName>
        <fullName evidence="5">Probable cyclin-dependent serine/threonine-protein kinase DDB_G0292550</fullName>
    </submittedName>
</protein>
<name>A0A2S2Q4M9_9HEMI</name>
<evidence type="ECO:0000313" key="3">
    <source>
        <dbReference type="EMBL" id="MBY72715.1"/>
    </source>
</evidence>
<dbReference type="GO" id="GO:0016301">
    <property type="term" value="F:kinase activity"/>
    <property type="evidence" value="ECO:0007669"/>
    <property type="project" value="UniProtKB-KW"/>
</dbReference>
<keyword evidence="2" id="KW-0732">Signal</keyword>
<evidence type="ECO:0000256" key="2">
    <source>
        <dbReference type="SAM" id="SignalP"/>
    </source>
</evidence>
<dbReference type="GeneID" id="112691965"/>
<keyword evidence="5" id="KW-0418">Kinase</keyword>
<organism evidence="3">
    <name type="scientific">Sipha flava</name>
    <name type="common">yellow sugarcane aphid</name>
    <dbReference type="NCBI Taxonomy" id="143950"/>
    <lineage>
        <taxon>Eukaryota</taxon>
        <taxon>Metazoa</taxon>
        <taxon>Ecdysozoa</taxon>
        <taxon>Arthropoda</taxon>
        <taxon>Hexapoda</taxon>
        <taxon>Insecta</taxon>
        <taxon>Pterygota</taxon>
        <taxon>Neoptera</taxon>
        <taxon>Paraneoptera</taxon>
        <taxon>Hemiptera</taxon>
        <taxon>Sternorrhyncha</taxon>
        <taxon>Aphidomorpha</taxon>
        <taxon>Aphidoidea</taxon>
        <taxon>Aphididae</taxon>
        <taxon>Sipha</taxon>
    </lineage>
</organism>
<feature type="region of interest" description="Disordered" evidence="1">
    <location>
        <begin position="19"/>
        <end position="50"/>
    </location>
</feature>
<feature type="signal peptide" evidence="2">
    <location>
        <begin position="1"/>
        <end position="19"/>
    </location>
</feature>
<feature type="chain" id="PRO_5044579022" evidence="2">
    <location>
        <begin position="20"/>
        <end position="565"/>
    </location>
</feature>
<evidence type="ECO:0000313" key="4">
    <source>
        <dbReference type="Proteomes" id="UP000694846"/>
    </source>
</evidence>
<proteinExistence type="predicted"/>
<dbReference type="EMBL" id="GGMS01003512">
    <property type="protein sequence ID" value="MBY72715.1"/>
    <property type="molecule type" value="Transcribed_RNA"/>
</dbReference>
<dbReference type="AlphaFoldDB" id="A0A2S2Q4M9"/>
<gene>
    <name evidence="5" type="primary">LOC112691965</name>
    <name evidence="3" type="ORF">g.184484</name>
</gene>
<reference evidence="5" key="2">
    <citation type="submission" date="2025-04" db="UniProtKB">
        <authorList>
            <consortium name="RefSeq"/>
        </authorList>
    </citation>
    <scope>IDENTIFICATION</scope>
    <source>
        <tissue evidence="5">Whole body</tissue>
    </source>
</reference>
<feature type="compositionally biased region" description="Polar residues" evidence="1">
    <location>
        <begin position="161"/>
        <end position="189"/>
    </location>
</feature>
<keyword evidence="4" id="KW-1185">Reference proteome</keyword>